<dbReference type="Gramene" id="C.cajan_01397.t">
    <property type="protein sequence ID" value="C.cajan_01397.t"/>
    <property type="gene ID" value="C.cajan_01397"/>
</dbReference>
<dbReference type="Gene3D" id="2.160.20.10">
    <property type="entry name" value="Single-stranded right-handed beta-helix, Pectin lyase-like"/>
    <property type="match status" value="1"/>
</dbReference>
<evidence type="ECO:0000256" key="10">
    <source>
        <dbReference type="ARBA" id="ARBA00023316"/>
    </source>
</evidence>
<feature type="transmembrane region" description="Helical" evidence="13">
    <location>
        <begin position="14"/>
        <end position="34"/>
    </location>
</feature>
<reference evidence="15 16" key="1">
    <citation type="journal article" date="2012" name="Nat. Biotechnol.">
        <title>Draft genome sequence of pigeonpea (Cajanus cajan), an orphan legume crop of resource-poor farmers.</title>
        <authorList>
            <person name="Varshney R.K."/>
            <person name="Chen W."/>
            <person name="Li Y."/>
            <person name="Bharti A.K."/>
            <person name="Saxena R.K."/>
            <person name="Schlueter J.A."/>
            <person name="Donoghue M.T."/>
            <person name="Azam S."/>
            <person name="Fan G."/>
            <person name="Whaley A.M."/>
            <person name="Farmer A.D."/>
            <person name="Sheridan J."/>
            <person name="Iwata A."/>
            <person name="Tuteja R."/>
            <person name="Penmetsa R.V."/>
            <person name="Wu W."/>
            <person name="Upadhyaya H.D."/>
            <person name="Yang S.P."/>
            <person name="Shah T."/>
            <person name="Saxena K.B."/>
            <person name="Michael T."/>
            <person name="McCombie W.R."/>
            <person name="Yang B."/>
            <person name="Zhang G."/>
            <person name="Yang H."/>
            <person name="Wang J."/>
            <person name="Spillane C."/>
            <person name="Cook D.R."/>
            <person name="May G.D."/>
            <person name="Xu X."/>
            <person name="Jackson S.A."/>
        </authorList>
    </citation>
    <scope>NUCLEOTIDE SEQUENCE [LARGE SCALE GENOMIC DNA]</scope>
    <source>
        <strain evidence="16">cv. Asha</strain>
    </source>
</reference>
<dbReference type="Pfam" id="PF04043">
    <property type="entry name" value="PMEI"/>
    <property type="match status" value="1"/>
</dbReference>
<keyword evidence="8 12" id="KW-0378">Hydrolase</keyword>
<evidence type="ECO:0000256" key="12">
    <source>
        <dbReference type="RuleBase" id="RU000589"/>
    </source>
</evidence>
<organism evidence="15 16">
    <name type="scientific">Cajanus cajan</name>
    <name type="common">Pigeon pea</name>
    <name type="synonym">Cajanus indicus</name>
    <dbReference type="NCBI Taxonomy" id="3821"/>
    <lineage>
        <taxon>Eukaryota</taxon>
        <taxon>Viridiplantae</taxon>
        <taxon>Streptophyta</taxon>
        <taxon>Embryophyta</taxon>
        <taxon>Tracheophyta</taxon>
        <taxon>Spermatophyta</taxon>
        <taxon>Magnoliopsida</taxon>
        <taxon>eudicotyledons</taxon>
        <taxon>Gunneridae</taxon>
        <taxon>Pentapetalae</taxon>
        <taxon>rosids</taxon>
        <taxon>fabids</taxon>
        <taxon>Fabales</taxon>
        <taxon>Fabaceae</taxon>
        <taxon>Papilionoideae</taxon>
        <taxon>50 kb inversion clade</taxon>
        <taxon>NPAAA clade</taxon>
        <taxon>indigoferoid/millettioid clade</taxon>
        <taxon>Phaseoleae</taxon>
        <taxon>Cajanus</taxon>
    </lineage>
</organism>
<dbReference type="PANTHER" id="PTHR31707">
    <property type="entry name" value="PECTINESTERASE"/>
    <property type="match status" value="1"/>
</dbReference>
<dbReference type="InterPro" id="IPR006501">
    <property type="entry name" value="Pectinesterase_inhib_dom"/>
</dbReference>
<protein>
    <recommendedName>
        <fullName evidence="5 12">Pectinesterase</fullName>
        <ecNumber evidence="5 12">3.1.1.11</ecNumber>
    </recommendedName>
</protein>
<evidence type="ECO:0000256" key="13">
    <source>
        <dbReference type="SAM" id="Phobius"/>
    </source>
</evidence>
<keyword evidence="16" id="KW-1185">Reference proteome</keyword>
<comment type="similarity">
    <text evidence="3">In the N-terminal section; belongs to the PMEI family.</text>
</comment>
<accession>A0A151SK49</accession>
<keyword evidence="10" id="KW-0961">Cell wall biogenesis/degradation</keyword>
<dbReference type="GO" id="GO:0004857">
    <property type="term" value="F:enzyme inhibitor activity"/>
    <property type="evidence" value="ECO:0007669"/>
    <property type="project" value="InterPro"/>
</dbReference>
<dbReference type="SUPFAM" id="SSF101148">
    <property type="entry name" value="Plant invertase/pectin methylesterase inhibitor"/>
    <property type="match status" value="1"/>
</dbReference>
<dbReference type="STRING" id="3821.A0A151SK49"/>
<proteinExistence type="inferred from homology"/>
<keyword evidence="7" id="KW-0964">Secreted</keyword>
<dbReference type="FunFam" id="2.160.20.10:FF:000029">
    <property type="entry name" value="Pectinesterase 4"/>
    <property type="match status" value="1"/>
</dbReference>
<dbReference type="NCBIfam" id="TIGR01614">
    <property type="entry name" value="PME_inhib"/>
    <property type="match status" value="1"/>
</dbReference>
<evidence type="ECO:0000256" key="4">
    <source>
        <dbReference type="ARBA" id="ARBA00007786"/>
    </source>
</evidence>
<evidence type="ECO:0000256" key="1">
    <source>
        <dbReference type="ARBA" id="ARBA00004191"/>
    </source>
</evidence>
<name>A0A151SK49_CAJCA</name>
<dbReference type="Gene3D" id="1.20.140.40">
    <property type="entry name" value="Invertase/pectin methylesterase inhibitor family protein"/>
    <property type="match status" value="1"/>
</dbReference>
<dbReference type="InterPro" id="IPR035513">
    <property type="entry name" value="Invertase/methylesterase_inhib"/>
</dbReference>
<dbReference type="SMART" id="SM00856">
    <property type="entry name" value="PMEI"/>
    <property type="match status" value="1"/>
</dbReference>
<dbReference type="InterPro" id="IPR011050">
    <property type="entry name" value="Pectin_lyase_fold/virulence"/>
</dbReference>
<feature type="active site" evidence="11">
    <location>
        <position position="407"/>
    </location>
</feature>
<evidence type="ECO:0000256" key="5">
    <source>
        <dbReference type="ARBA" id="ARBA00013229"/>
    </source>
</evidence>
<dbReference type="Proteomes" id="UP000075243">
    <property type="component" value="Chromosome 11"/>
</dbReference>
<comment type="catalytic activity">
    <reaction evidence="12">
        <text>[(1-&gt;4)-alpha-D-galacturonosyl methyl ester](n) + n H2O = [(1-&gt;4)-alpha-D-galacturonosyl](n) + n methanol + n H(+)</text>
        <dbReference type="Rhea" id="RHEA:22380"/>
        <dbReference type="Rhea" id="RHEA-COMP:14570"/>
        <dbReference type="Rhea" id="RHEA-COMP:14573"/>
        <dbReference type="ChEBI" id="CHEBI:15377"/>
        <dbReference type="ChEBI" id="CHEBI:15378"/>
        <dbReference type="ChEBI" id="CHEBI:17790"/>
        <dbReference type="ChEBI" id="CHEBI:140522"/>
        <dbReference type="ChEBI" id="CHEBI:140523"/>
        <dbReference type="EC" id="3.1.1.11"/>
    </reaction>
</comment>
<dbReference type="EC" id="3.1.1.11" evidence="5 12"/>
<keyword evidence="13" id="KW-0812">Transmembrane</keyword>
<feature type="domain" description="Pectinesterase inhibitor" evidence="14">
    <location>
        <begin position="51"/>
        <end position="203"/>
    </location>
</feature>
<sequence length="583" mass="62569">MGGYNNGHEQQRRFAILGISSILLVAMVPIALGLNQEGGANAEANNVNVLNTKANGESFCQSTQYQDACKKSLGNQLFVATDPKKLVEAGFNATIVELSKHINNATLYKEIAKNDMAKQAMDICTEVLDYSVDAIIKSTEVLNKFDLETLSQHIYDLKVWLTGSISHQTTCLQGFENAKTQVGGAMLQVLSASMELSSNALDMTNIITGYQKGNQANKIANRRLLTNEATNENGFLSWVNEGNRRFLEAAATGSAKPNAVVAQDGSGQFKTLNDALKTVPPNNAKPFVIQVKAGVYKETVNVAKGMTHVTVIGDGPTKTTFTGSLNVVDGVLTYNTATFGVHGANFMAKDIGIENTAGSVKQQAVALLVAADQAVFHNCLIDGFQDTLFAESQRQFYRDCTIKGTIDFIFGDAVGVFQSCTLVAKEPLHGARSLVTAGGRIKENSPSALVFQSCNIMGEPKVLSANPKIALLGRPWKPYSKVVFMDSQIDGSFAPEGYEEFASNSFKETCLYYEYNNKGAGAVTTGRVKWKGVKTITATEAADYYPGKFFELANSSSSDSWIVNSGVPYSLGPISGAGPKASA</sequence>
<gene>
    <name evidence="15" type="ORF">KK1_001431</name>
</gene>
<evidence type="ECO:0000313" key="16">
    <source>
        <dbReference type="Proteomes" id="UP000075243"/>
    </source>
</evidence>
<dbReference type="EMBL" id="CM003613">
    <property type="protein sequence ID" value="KYP55224.1"/>
    <property type="molecule type" value="Genomic_DNA"/>
</dbReference>
<evidence type="ECO:0000256" key="11">
    <source>
        <dbReference type="PROSITE-ProRule" id="PRU10040"/>
    </source>
</evidence>
<evidence type="ECO:0000259" key="14">
    <source>
        <dbReference type="SMART" id="SM00856"/>
    </source>
</evidence>
<dbReference type="InterPro" id="IPR033131">
    <property type="entry name" value="Pectinesterase_Asp_AS"/>
</dbReference>
<evidence type="ECO:0000256" key="2">
    <source>
        <dbReference type="ARBA" id="ARBA00005184"/>
    </source>
</evidence>
<keyword evidence="9 12" id="KW-0063">Aspartyl esterase</keyword>
<dbReference type="GO" id="GO:0042545">
    <property type="term" value="P:cell wall modification"/>
    <property type="evidence" value="ECO:0007669"/>
    <property type="project" value="UniProtKB-UniRule"/>
</dbReference>
<keyword evidence="13" id="KW-1133">Transmembrane helix</keyword>
<dbReference type="InterPro" id="IPR000070">
    <property type="entry name" value="Pectinesterase_cat"/>
</dbReference>
<dbReference type="GO" id="GO:0045490">
    <property type="term" value="P:pectin catabolic process"/>
    <property type="evidence" value="ECO:0007669"/>
    <property type="project" value="UniProtKB-UniRule"/>
</dbReference>
<dbReference type="Pfam" id="PF01095">
    <property type="entry name" value="Pectinesterase"/>
    <property type="match status" value="1"/>
</dbReference>
<comment type="pathway">
    <text evidence="2 12">Glycan metabolism; pectin degradation; 2-dehydro-3-deoxy-D-gluconate from pectin: step 1/5.</text>
</comment>
<dbReference type="GO" id="GO:0030599">
    <property type="term" value="F:pectinesterase activity"/>
    <property type="evidence" value="ECO:0007669"/>
    <property type="project" value="UniProtKB-UniRule"/>
</dbReference>
<dbReference type="SUPFAM" id="SSF51126">
    <property type="entry name" value="Pectin lyase-like"/>
    <property type="match status" value="1"/>
</dbReference>
<evidence type="ECO:0000256" key="6">
    <source>
        <dbReference type="ARBA" id="ARBA00022512"/>
    </source>
</evidence>
<dbReference type="OrthoDB" id="2019149at2759"/>
<keyword evidence="13" id="KW-0472">Membrane</keyword>
<evidence type="ECO:0000256" key="7">
    <source>
        <dbReference type="ARBA" id="ARBA00022525"/>
    </source>
</evidence>
<keyword evidence="6" id="KW-0134">Cell wall</keyword>
<comment type="subcellular location">
    <subcellularLocation>
        <location evidence="1">Secreted</location>
        <location evidence="1">Cell wall</location>
    </subcellularLocation>
</comment>
<comment type="similarity">
    <text evidence="4">In the C-terminal section; belongs to the pectinesterase family.</text>
</comment>
<dbReference type="PROSITE" id="PS00503">
    <property type="entry name" value="PECTINESTERASE_2"/>
    <property type="match status" value="1"/>
</dbReference>
<evidence type="ECO:0000256" key="3">
    <source>
        <dbReference type="ARBA" id="ARBA00006027"/>
    </source>
</evidence>
<evidence type="ECO:0000313" key="15">
    <source>
        <dbReference type="EMBL" id="KYP55224.1"/>
    </source>
</evidence>
<dbReference type="InterPro" id="IPR012334">
    <property type="entry name" value="Pectin_lyas_fold"/>
</dbReference>
<evidence type="ECO:0000256" key="8">
    <source>
        <dbReference type="ARBA" id="ARBA00022801"/>
    </source>
</evidence>
<dbReference type="UniPathway" id="UPA00545">
    <property type="reaction ID" value="UER00823"/>
</dbReference>
<dbReference type="AlphaFoldDB" id="A0A151SK49"/>
<dbReference type="CDD" id="cd15798">
    <property type="entry name" value="PMEI-like_3"/>
    <property type="match status" value="1"/>
</dbReference>
<evidence type="ECO:0000256" key="9">
    <source>
        <dbReference type="ARBA" id="ARBA00023085"/>
    </source>
</evidence>
<dbReference type="OMA" id="RVKWPAI"/>